<dbReference type="Pfam" id="PF13712">
    <property type="entry name" value="Glyco_tranf_2_5"/>
    <property type="match status" value="1"/>
</dbReference>
<dbReference type="InterPro" id="IPR029044">
    <property type="entry name" value="Nucleotide-diphossugar_trans"/>
</dbReference>
<reference evidence="3" key="1">
    <citation type="journal article" date="2019" name="Int. J. Syst. Evol. Microbiol.">
        <title>The Global Catalogue of Microorganisms (GCM) 10K type strain sequencing project: providing services to taxonomists for standard genome sequencing and annotation.</title>
        <authorList>
            <consortium name="The Broad Institute Genomics Platform"/>
            <consortium name="The Broad Institute Genome Sequencing Center for Infectious Disease"/>
            <person name="Wu L."/>
            <person name="Ma J."/>
        </authorList>
    </citation>
    <scope>NUCLEOTIDE SEQUENCE [LARGE SCALE GENOMIC DNA]</scope>
    <source>
        <strain evidence="3">JCM 17664</strain>
    </source>
</reference>
<keyword evidence="3" id="KW-1185">Reference proteome</keyword>
<comment type="caution">
    <text evidence="2">The sequence shown here is derived from an EMBL/GenBank/DDBJ whole genome shotgun (WGS) entry which is preliminary data.</text>
</comment>
<protein>
    <recommendedName>
        <fullName evidence="1">Streptomycin biosynthesis protein StrF domain-containing protein</fullName>
    </recommendedName>
</protein>
<dbReference type="EMBL" id="BAABFN010000001">
    <property type="protein sequence ID" value="GAA4304438.1"/>
    <property type="molecule type" value="Genomic_DNA"/>
</dbReference>
<evidence type="ECO:0000313" key="2">
    <source>
        <dbReference type="EMBL" id="GAA4304438.1"/>
    </source>
</evidence>
<dbReference type="Gene3D" id="3.90.550.10">
    <property type="entry name" value="Spore Coat Polysaccharide Biosynthesis Protein SpsA, Chain A"/>
    <property type="match status" value="1"/>
</dbReference>
<evidence type="ECO:0000259" key="1">
    <source>
        <dbReference type="Pfam" id="PF13712"/>
    </source>
</evidence>
<organism evidence="2 3">
    <name type="scientific">Compostibacter hankyongensis</name>
    <dbReference type="NCBI Taxonomy" id="1007089"/>
    <lineage>
        <taxon>Bacteria</taxon>
        <taxon>Pseudomonadati</taxon>
        <taxon>Bacteroidota</taxon>
        <taxon>Chitinophagia</taxon>
        <taxon>Chitinophagales</taxon>
        <taxon>Chitinophagaceae</taxon>
        <taxon>Compostibacter</taxon>
    </lineage>
</organism>
<dbReference type="InterPro" id="IPR059123">
    <property type="entry name" value="StrF_dom"/>
</dbReference>
<gene>
    <name evidence="2" type="ORF">GCM10023143_08890</name>
</gene>
<feature type="domain" description="Streptomycin biosynthesis protein StrF" evidence="1">
    <location>
        <begin position="4"/>
        <end position="186"/>
    </location>
</feature>
<dbReference type="SUPFAM" id="SSF53448">
    <property type="entry name" value="Nucleotide-diphospho-sugar transferases"/>
    <property type="match status" value="1"/>
</dbReference>
<proteinExistence type="predicted"/>
<dbReference type="RefSeq" id="WP_344975995.1">
    <property type="nucleotide sequence ID" value="NZ_BAABFN010000001.1"/>
</dbReference>
<evidence type="ECO:0000313" key="3">
    <source>
        <dbReference type="Proteomes" id="UP001501207"/>
    </source>
</evidence>
<name>A0ABP8FI86_9BACT</name>
<dbReference type="Proteomes" id="UP001501207">
    <property type="component" value="Unassembled WGS sequence"/>
</dbReference>
<sequence length="286" mass="32879">MISVIICSIDDGLLQAVSANIGQTIGVPFELVVIRNREKGYSLTKAYNTGAAASRYPFLCFVHEDVRFLTADWGKTVTRHLQEEGAGLVGVAGGCYKSIIPSSWSVFKELRGINIVQGHRFSSREKFTHTEKPDGCSGDYLDVVTVDGVFMASPKAVWEKHPFDEALLQGFHGYDTDFSLQVGQHYRVRVIYDLLLEHFSEGQPGRAWMESALRISYKWRKSLPSSVQTFSPQEERRRHRQARRLFFRKLLRLPFSWGERWRLMLYYSRSIRRLQSDPRPPLTGER</sequence>
<accession>A0ABP8FI86</accession>